<gene>
    <name evidence="12" type="primary">tyrS</name>
    <name evidence="13" type="ORF">B2G44_00685</name>
    <name evidence="12" type="ORF">OC712_01085</name>
</gene>
<keyword evidence="2 10" id="KW-0436">Ligase</keyword>
<dbReference type="AlphaFoldDB" id="A0A1S9M2Y9"/>
<dbReference type="Proteomes" id="UP001383392">
    <property type="component" value="Unassembled WGS sequence"/>
</dbReference>
<evidence type="ECO:0000313" key="12">
    <source>
        <dbReference type="EMBL" id="MEK0309078.1"/>
    </source>
</evidence>
<dbReference type="GO" id="GO:0005829">
    <property type="term" value="C:cytosol"/>
    <property type="evidence" value="ECO:0007669"/>
    <property type="project" value="TreeGrafter"/>
</dbReference>
<name>A0A1S9M2Y9_9MOLU</name>
<keyword evidence="7 10" id="KW-0030">Aminoacyl-tRNA synthetase</keyword>
<reference evidence="13 14" key="1">
    <citation type="submission" date="2017-02" db="EMBL/GenBank/DDBJ databases">
        <title>A draft genome of 'Candidatus Phytoplasma aurantifolia' the agent of the witches-broom disease of lime.</title>
        <authorList>
            <person name="Foissac X."/>
            <person name="Carle P."/>
        </authorList>
    </citation>
    <scope>NUCLEOTIDE SEQUENCE [LARGE SCALE GENOMIC DNA]</scope>
    <source>
        <strain evidence="13 14">WBDL</strain>
    </source>
</reference>
<evidence type="ECO:0000256" key="3">
    <source>
        <dbReference type="ARBA" id="ARBA00022741"/>
    </source>
</evidence>
<evidence type="ECO:0000313" key="15">
    <source>
        <dbReference type="Proteomes" id="UP001383392"/>
    </source>
</evidence>
<comment type="caution">
    <text evidence="13">The sequence shown here is derived from an EMBL/GenBank/DDBJ whole genome shotgun (WGS) entry which is preliminary data.</text>
</comment>
<evidence type="ECO:0000256" key="8">
    <source>
        <dbReference type="ARBA" id="ARBA00048248"/>
    </source>
</evidence>
<proteinExistence type="inferred from homology"/>
<dbReference type="PANTHER" id="PTHR11766:SF0">
    <property type="entry name" value="TYROSINE--TRNA LIGASE, MITOCHONDRIAL"/>
    <property type="match status" value="1"/>
</dbReference>
<keyword evidence="6 10" id="KW-0648">Protein biosynthesis</keyword>
<keyword evidence="5" id="KW-0694">RNA-binding</keyword>
<evidence type="ECO:0000256" key="2">
    <source>
        <dbReference type="ARBA" id="ARBA00022598"/>
    </source>
</evidence>
<keyword evidence="4 10" id="KW-0067">ATP-binding</keyword>
<dbReference type="GO" id="GO:0003723">
    <property type="term" value="F:RNA binding"/>
    <property type="evidence" value="ECO:0007669"/>
    <property type="project" value="UniProtKB-KW"/>
</dbReference>
<dbReference type="GO" id="GO:0004831">
    <property type="term" value="F:tyrosine-tRNA ligase activity"/>
    <property type="evidence" value="ECO:0007669"/>
    <property type="project" value="UniProtKB-UniRule"/>
</dbReference>
<dbReference type="STRING" id="180978.B2G44_00685"/>
<dbReference type="Gene3D" id="3.10.290.10">
    <property type="entry name" value="RNA-binding S4 domain"/>
    <property type="match status" value="1"/>
</dbReference>
<evidence type="ECO:0000256" key="5">
    <source>
        <dbReference type="ARBA" id="ARBA00022884"/>
    </source>
</evidence>
<feature type="domain" description="Tyrosine--tRNA ligase SYY-like C-terminal" evidence="11">
    <location>
        <begin position="350"/>
        <end position="415"/>
    </location>
</feature>
<dbReference type="Gene3D" id="3.40.50.620">
    <property type="entry name" value="HUPs"/>
    <property type="match status" value="1"/>
</dbReference>
<dbReference type="InterPro" id="IPR024088">
    <property type="entry name" value="Tyr-tRNA-ligase_bac-type"/>
</dbReference>
<protein>
    <recommendedName>
        <fullName evidence="1 9">Tyrosine--tRNA ligase</fullName>
        <ecNumber evidence="1 9">6.1.1.1</ecNumber>
    </recommendedName>
</protein>
<dbReference type="Pfam" id="PF22421">
    <property type="entry name" value="SYY_C-terminal"/>
    <property type="match status" value="1"/>
</dbReference>
<evidence type="ECO:0000313" key="14">
    <source>
        <dbReference type="Proteomes" id="UP000189722"/>
    </source>
</evidence>
<evidence type="ECO:0000256" key="6">
    <source>
        <dbReference type="ARBA" id="ARBA00022917"/>
    </source>
</evidence>
<dbReference type="InterPro" id="IPR054608">
    <property type="entry name" value="SYY-like_C"/>
</dbReference>
<dbReference type="SUPFAM" id="SSF55174">
    <property type="entry name" value="Alpha-L RNA-binding motif"/>
    <property type="match status" value="1"/>
</dbReference>
<reference evidence="12 15" key="2">
    <citation type="journal article" date="2023" name="Int. J. Syst. Evol. Microbiol.">
        <title>The observation of taxonomic boundaries for the 16SrII and 16SrXXV phytoplasmas using genome-based delimitation.</title>
        <authorList>
            <person name="Rodrigues Jardim B."/>
            <person name="Tran-Nguyen L.T.T."/>
            <person name="Gambley C."/>
            <person name="Al-Sadi A.M."/>
            <person name="Al-Subhi A.M."/>
            <person name="Foissac X."/>
            <person name="Salar P."/>
            <person name="Cai H."/>
            <person name="Yang J.Y."/>
            <person name="Davis R."/>
            <person name="Jones L."/>
            <person name="Rodoni B."/>
            <person name="Constable F.E."/>
        </authorList>
    </citation>
    <scope>NUCLEOTIDE SEQUENCE [LARGE SCALE GENOMIC DNA]</scope>
    <source>
        <strain evidence="12">BAWM-OMN-P75</strain>
    </source>
</reference>
<dbReference type="PANTHER" id="PTHR11766">
    <property type="entry name" value="TYROSYL-TRNA SYNTHETASE"/>
    <property type="match status" value="1"/>
</dbReference>
<comment type="similarity">
    <text evidence="10">Belongs to the class-I aminoacyl-tRNA synthetase family.</text>
</comment>
<evidence type="ECO:0000256" key="4">
    <source>
        <dbReference type="ARBA" id="ARBA00022840"/>
    </source>
</evidence>
<evidence type="ECO:0000256" key="9">
    <source>
        <dbReference type="NCBIfam" id="TIGR00234"/>
    </source>
</evidence>
<dbReference type="PRINTS" id="PR01040">
    <property type="entry name" value="TRNASYNTHTYR"/>
</dbReference>
<dbReference type="EMBL" id="MWKN01000016">
    <property type="protein sequence ID" value="OOP59667.1"/>
    <property type="molecule type" value="Genomic_DNA"/>
</dbReference>
<dbReference type="GO" id="GO:0005524">
    <property type="term" value="F:ATP binding"/>
    <property type="evidence" value="ECO:0007669"/>
    <property type="project" value="UniProtKB-KW"/>
</dbReference>
<dbReference type="Proteomes" id="UP000189722">
    <property type="component" value="Unassembled WGS sequence"/>
</dbReference>
<dbReference type="InterPro" id="IPR036986">
    <property type="entry name" value="S4_RNA-bd_sf"/>
</dbReference>
<organism evidence="13 14">
    <name type="scientific">Candidatus Phytoplasma citri</name>
    <dbReference type="NCBI Taxonomy" id="180978"/>
    <lineage>
        <taxon>Bacteria</taxon>
        <taxon>Bacillati</taxon>
        <taxon>Mycoplasmatota</taxon>
        <taxon>Mollicutes</taxon>
        <taxon>Acholeplasmatales</taxon>
        <taxon>Acholeplasmataceae</taxon>
        <taxon>Candidatus Phytoplasma</taxon>
        <taxon>16SrII (Peanut WB group)</taxon>
    </lineage>
</organism>
<evidence type="ECO:0000256" key="1">
    <source>
        <dbReference type="ARBA" id="ARBA00013160"/>
    </source>
</evidence>
<keyword evidence="15" id="KW-1185">Reference proteome</keyword>
<comment type="catalytic activity">
    <reaction evidence="8">
        <text>tRNA(Tyr) + L-tyrosine + ATP = L-tyrosyl-tRNA(Tyr) + AMP + diphosphate + H(+)</text>
        <dbReference type="Rhea" id="RHEA:10220"/>
        <dbReference type="Rhea" id="RHEA-COMP:9706"/>
        <dbReference type="Rhea" id="RHEA-COMP:9707"/>
        <dbReference type="ChEBI" id="CHEBI:15378"/>
        <dbReference type="ChEBI" id="CHEBI:30616"/>
        <dbReference type="ChEBI" id="CHEBI:33019"/>
        <dbReference type="ChEBI" id="CHEBI:58315"/>
        <dbReference type="ChEBI" id="CHEBI:78442"/>
        <dbReference type="ChEBI" id="CHEBI:78536"/>
        <dbReference type="ChEBI" id="CHEBI:456215"/>
        <dbReference type="EC" id="6.1.1.1"/>
    </reaction>
</comment>
<dbReference type="Pfam" id="PF00579">
    <property type="entry name" value="tRNA-synt_1b"/>
    <property type="match status" value="1"/>
</dbReference>
<dbReference type="RefSeq" id="WP_078122943.1">
    <property type="nucleotide sequence ID" value="NZ_JAOSJG010000007.1"/>
</dbReference>
<dbReference type="FunFam" id="1.10.240.10:FF:000001">
    <property type="entry name" value="Tyrosine--tRNA ligase"/>
    <property type="match status" value="1"/>
</dbReference>
<dbReference type="NCBIfam" id="TIGR00234">
    <property type="entry name" value="tyrS"/>
    <property type="match status" value="1"/>
</dbReference>
<evidence type="ECO:0000256" key="10">
    <source>
        <dbReference type="RuleBase" id="RU363036"/>
    </source>
</evidence>
<dbReference type="InterPro" id="IPR002305">
    <property type="entry name" value="aa-tRNA-synth_Ic"/>
</dbReference>
<accession>A0A1S9M2Y9</accession>
<dbReference type="Gene3D" id="1.10.240.10">
    <property type="entry name" value="Tyrosyl-Transfer RNA Synthetase"/>
    <property type="match status" value="1"/>
</dbReference>
<dbReference type="SUPFAM" id="SSF52374">
    <property type="entry name" value="Nucleotidylyl transferase"/>
    <property type="match status" value="1"/>
</dbReference>
<dbReference type="OrthoDB" id="9804243at2"/>
<evidence type="ECO:0000259" key="11">
    <source>
        <dbReference type="Pfam" id="PF22421"/>
    </source>
</evidence>
<dbReference type="InterPro" id="IPR002307">
    <property type="entry name" value="Tyr-tRNA-ligase"/>
</dbReference>
<sequence length="419" mass="48426">MSLFEELKLRNLIKDCSNESDLMYYLNHNAINFYWGVDPTANSLTIGHLVPINTILLLYNKGHNPFILVGQVTSLVGDPKATKERTLLISQEVCKNTRDILLQLKCLLPKKRVSFVNNYDWLSQMNLLDFLRQYGKLFNMKYILSKKIISERLKNENSGISYTEFSYNLLQAFDFYQLYSNYNVILQIGGSDQWGNITSGLELIRKLINPSKNKPLGMSIPLLLNDQGVKIGKSEKGNVWLNPKLTSPFDMYQYFLNLPDSRVIACLKQMTLITLERINYLESEMKFNSYKRLAQKELANYIVSLVHGQSISKDCEQVSYLLFGKKRLDLLESDFKFLQKYLFCLSVSLNITLLDVLVQSKLALSKKEAKSLLLAKSIKIFPCEKKIDYDLRLTPELALFNKYILVTKKKKINILVYFS</sequence>
<dbReference type="InterPro" id="IPR014729">
    <property type="entry name" value="Rossmann-like_a/b/a_fold"/>
</dbReference>
<dbReference type="GO" id="GO:0006437">
    <property type="term" value="P:tyrosyl-tRNA aminoacylation"/>
    <property type="evidence" value="ECO:0007669"/>
    <property type="project" value="UniProtKB-UniRule"/>
</dbReference>
<evidence type="ECO:0000313" key="13">
    <source>
        <dbReference type="EMBL" id="OOP59667.1"/>
    </source>
</evidence>
<dbReference type="CDD" id="cd00805">
    <property type="entry name" value="TyrRS_core"/>
    <property type="match status" value="1"/>
</dbReference>
<dbReference type="EC" id="6.1.1.1" evidence="1 9"/>
<dbReference type="EMBL" id="JAOSJG010000007">
    <property type="protein sequence ID" value="MEK0309078.1"/>
    <property type="molecule type" value="Genomic_DNA"/>
</dbReference>
<evidence type="ECO:0000256" key="7">
    <source>
        <dbReference type="ARBA" id="ARBA00023146"/>
    </source>
</evidence>
<keyword evidence="3 10" id="KW-0547">Nucleotide-binding</keyword>